<evidence type="ECO:0000313" key="8">
    <source>
        <dbReference type="Proteomes" id="UP000238479"/>
    </source>
</evidence>
<evidence type="ECO:0000256" key="4">
    <source>
        <dbReference type="RuleBase" id="RU004328"/>
    </source>
</evidence>
<dbReference type="Pfam" id="PF00445">
    <property type="entry name" value="Ribonuclease_T2"/>
    <property type="match status" value="1"/>
</dbReference>
<keyword evidence="3" id="KW-0325">Glycoprotein</keyword>
<sequence length="214" mass="24145">MEIIYFLTFIFFLFPATVPAQINKPYDIVMLVIQNPYNQGSASPWTIHGLCQLIIVLTIILCQLIIVHQLLHLTLGSDVQAALTKAWPGISGKADLKFWEHEYEKHGSCTIDLLPTSNDYLLKGVYLWEQIKFDDLMGVGPGAQFMPNTQYDANTVVAAITSKYKVKTILICADDAIVDVRFCYVGSWVLVDCLDTQPDPQTVCTGFIQYIRKY</sequence>
<dbReference type="Gene3D" id="3.90.730.10">
    <property type="entry name" value="Ribonuclease T2-like"/>
    <property type="match status" value="1"/>
</dbReference>
<keyword evidence="8" id="KW-1185">Reference proteome</keyword>
<keyword evidence="2 6" id="KW-0732">Signal</keyword>
<dbReference type="GO" id="GO:0006401">
    <property type="term" value="P:RNA catabolic process"/>
    <property type="evidence" value="ECO:0007669"/>
    <property type="project" value="TreeGrafter"/>
</dbReference>
<name>A0A2P6RCZ4_ROSCH</name>
<evidence type="ECO:0000256" key="5">
    <source>
        <dbReference type="SAM" id="Phobius"/>
    </source>
</evidence>
<gene>
    <name evidence="7" type="ORF">RchiOBHm_Chr3g0477761</name>
</gene>
<evidence type="ECO:0000256" key="3">
    <source>
        <dbReference type="ARBA" id="ARBA00023180"/>
    </source>
</evidence>
<dbReference type="PANTHER" id="PTHR11240">
    <property type="entry name" value="RIBONUCLEASE T2"/>
    <property type="match status" value="1"/>
</dbReference>
<dbReference type="InterPro" id="IPR036430">
    <property type="entry name" value="RNase_T2-like_sf"/>
</dbReference>
<keyword evidence="7" id="KW-0378">Hydrolase</keyword>
<keyword evidence="5" id="KW-0812">Transmembrane</keyword>
<feature type="transmembrane region" description="Helical" evidence="5">
    <location>
        <begin position="44"/>
        <end position="67"/>
    </location>
</feature>
<evidence type="ECO:0000313" key="7">
    <source>
        <dbReference type="EMBL" id="PRQ44304.1"/>
    </source>
</evidence>
<dbReference type="SUPFAM" id="SSF55895">
    <property type="entry name" value="Ribonuclease Rh-like"/>
    <property type="match status" value="1"/>
</dbReference>
<dbReference type="Proteomes" id="UP000238479">
    <property type="component" value="Chromosome 3"/>
</dbReference>
<dbReference type="InterPro" id="IPR033130">
    <property type="entry name" value="RNase_T2_His_AS_2"/>
</dbReference>
<comment type="caution">
    <text evidence="7">The sequence shown here is derived from an EMBL/GenBank/DDBJ whole genome shotgun (WGS) entry which is preliminary data.</text>
</comment>
<keyword evidence="5" id="KW-1133">Transmembrane helix</keyword>
<evidence type="ECO:0000256" key="1">
    <source>
        <dbReference type="ARBA" id="ARBA00007469"/>
    </source>
</evidence>
<dbReference type="GO" id="GO:0005576">
    <property type="term" value="C:extracellular region"/>
    <property type="evidence" value="ECO:0007669"/>
    <property type="project" value="TreeGrafter"/>
</dbReference>
<dbReference type="GO" id="GO:0003723">
    <property type="term" value="F:RNA binding"/>
    <property type="evidence" value="ECO:0007669"/>
    <property type="project" value="InterPro"/>
</dbReference>
<dbReference type="PROSITE" id="PS00531">
    <property type="entry name" value="RNASE_T2_2"/>
    <property type="match status" value="1"/>
</dbReference>
<organism evidence="7 8">
    <name type="scientific">Rosa chinensis</name>
    <name type="common">China rose</name>
    <dbReference type="NCBI Taxonomy" id="74649"/>
    <lineage>
        <taxon>Eukaryota</taxon>
        <taxon>Viridiplantae</taxon>
        <taxon>Streptophyta</taxon>
        <taxon>Embryophyta</taxon>
        <taxon>Tracheophyta</taxon>
        <taxon>Spermatophyta</taxon>
        <taxon>Magnoliopsida</taxon>
        <taxon>eudicotyledons</taxon>
        <taxon>Gunneridae</taxon>
        <taxon>Pentapetalae</taxon>
        <taxon>rosids</taxon>
        <taxon>fabids</taxon>
        <taxon>Rosales</taxon>
        <taxon>Rosaceae</taxon>
        <taxon>Rosoideae</taxon>
        <taxon>Rosoideae incertae sedis</taxon>
        <taxon>Rosa</taxon>
    </lineage>
</organism>
<dbReference type="Gramene" id="PRQ44304">
    <property type="protein sequence ID" value="PRQ44304"/>
    <property type="gene ID" value="RchiOBHm_Chr3g0477761"/>
</dbReference>
<reference evidence="7 8" key="1">
    <citation type="journal article" date="2018" name="Nat. Genet.">
        <title>The Rosa genome provides new insights in the design of modern roses.</title>
        <authorList>
            <person name="Bendahmane M."/>
        </authorList>
    </citation>
    <scope>NUCLEOTIDE SEQUENCE [LARGE SCALE GENOMIC DNA]</scope>
    <source>
        <strain evidence="8">cv. Old Blush</strain>
    </source>
</reference>
<feature type="chain" id="PRO_5015132473" evidence="6">
    <location>
        <begin position="21"/>
        <end position="214"/>
    </location>
</feature>
<feature type="signal peptide" evidence="6">
    <location>
        <begin position="1"/>
        <end position="20"/>
    </location>
</feature>
<accession>A0A2P6RCZ4</accession>
<dbReference type="InterPro" id="IPR001568">
    <property type="entry name" value="RNase_T2-like"/>
</dbReference>
<dbReference type="AlphaFoldDB" id="A0A2P6RCZ4"/>
<dbReference type="EC" id="3.1.27.1" evidence="7"/>
<comment type="similarity">
    <text evidence="1 4">Belongs to the RNase T2 family.</text>
</comment>
<dbReference type="PANTHER" id="PTHR11240:SF22">
    <property type="entry name" value="RIBONUCLEASE T2"/>
    <property type="match status" value="1"/>
</dbReference>
<evidence type="ECO:0000256" key="6">
    <source>
        <dbReference type="SAM" id="SignalP"/>
    </source>
</evidence>
<keyword evidence="5" id="KW-0472">Membrane</keyword>
<protein>
    <submittedName>
        <fullName evidence="7">Putative ribonuclease T(2)</fullName>
        <ecNumber evidence="7">3.1.27.1</ecNumber>
    </submittedName>
</protein>
<dbReference type="GO" id="GO:0016787">
    <property type="term" value="F:hydrolase activity"/>
    <property type="evidence" value="ECO:0007669"/>
    <property type="project" value="UniProtKB-KW"/>
</dbReference>
<evidence type="ECO:0000256" key="2">
    <source>
        <dbReference type="ARBA" id="ARBA00022729"/>
    </source>
</evidence>
<dbReference type="GO" id="GO:0033897">
    <property type="term" value="F:ribonuclease T2 activity"/>
    <property type="evidence" value="ECO:0007669"/>
    <property type="project" value="InterPro"/>
</dbReference>
<proteinExistence type="inferred from homology"/>
<dbReference type="EMBL" id="PDCK01000041">
    <property type="protein sequence ID" value="PRQ44304.1"/>
    <property type="molecule type" value="Genomic_DNA"/>
</dbReference>